<proteinExistence type="predicted"/>
<protein>
    <submittedName>
        <fullName evidence="1">Uncharacterized protein</fullName>
    </submittedName>
</protein>
<gene>
    <name evidence="1" type="ORF">LCGC14_2708730</name>
</gene>
<sequence>YSWDIEPETDDNVAIGDAWKIDKNDKP</sequence>
<dbReference type="EMBL" id="LAZR01048470">
    <property type="protein sequence ID" value="KKK91859.1"/>
    <property type="molecule type" value="Genomic_DNA"/>
</dbReference>
<reference evidence="1" key="1">
    <citation type="journal article" date="2015" name="Nature">
        <title>Complex archaea that bridge the gap between prokaryotes and eukaryotes.</title>
        <authorList>
            <person name="Spang A."/>
            <person name="Saw J.H."/>
            <person name="Jorgensen S.L."/>
            <person name="Zaremba-Niedzwiedzka K."/>
            <person name="Martijn J."/>
            <person name="Lind A.E."/>
            <person name="van Eijk R."/>
            <person name="Schleper C."/>
            <person name="Guy L."/>
            <person name="Ettema T.J."/>
        </authorList>
    </citation>
    <scope>NUCLEOTIDE SEQUENCE</scope>
</reference>
<organism evidence="1">
    <name type="scientific">marine sediment metagenome</name>
    <dbReference type="NCBI Taxonomy" id="412755"/>
    <lineage>
        <taxon>unclassified sequences</taxon>
        <taxon>metagenomes</taxon>
        <taxon>ecological metagenomes</taxon>
    </lineage>
</organism>
<evidence type="ECO:0000313" key="1">
    <source>
        <dbReference type="EMBL" id="KKK91859.1"/>
    </source>
</evidence>
<dbReference type="AlphaFoldDB" id="A0A0F9BMQ3"/>
<feature type="non-terminal residue" evidence="1">
    <location>
        <position position="1"/>
    </location>
</feature>
<accession>A0A0F9BMQ3</accession>
<comment type="caution">
    <text evidence="1">The sequence shown here is derived from an EMBL/GenBank/DDBJ whole genome shotgun (WGS) entry which is preliminary data.</text>
</comment>
<name>A0A0F9BMQ3_9ZZZZ</name>